<dbReference type="Pfam" id="PF13365">
    <property type="entry name" value="Trypsin_2"/>
    <property type="match status" value="1"/>
</dbReference>
<gene>
    <name evidence="1" type="ORF">AAE3_LOCUS7036</name>
</gene>
<proteinExistence type="predicted"/>
<evidence type="ECO:0000313" key="2">
    <source>
        <dbReference type="Proteomes" id="UP000467700"/>
    </source>
</evidence>
<keyword evidence="2" id="KW-1185">Reference proteome</keyword>
<dbReference type="SUPFAM" id="SSF50494">
    <property type="entry name" value="Trypsin-like serine proteases"/>
    <property type="match status" value="1"/>
</dbReference>
<evidence type="ECO:0000313" key="1">
    <source>
        <dbReference type="EMBL" id="CAA7264693.1"/>
    </source>
</evidence>
<sequence length="360" mass="39271">MFRRFQRALSCTSKPVLTRLTVTATPVRVISRRRFATVSPLIIAPGVPHPSEPAREKSLDGVPPGVGSHVLRAASRGDQTTLEEIIKQYVDKAGTVLDISLPYESRPSATRRPLLEDVHDSCKDVITVAHYPQFGREHKITLSSGFAVNAREKDRETLIVTCAHTLEEIRQSPLLLAGNSNPMKKLSGTFVVAGTGDTVTVYPVSRVVSCLPMSDLLLLSCSIPPGVVNTLPVSPYPAHRDTTIRAHFVLHDEFQAGKGWRPWVGDSWGKWVEGRVLGYRDFAGRETHPGTYDALSHLLFTPLPTAGSSGGPIIDEESGSVVGVMLGSRMDSRVEGVRGWGVPSETIFEMFTLPGLECKK</sequence>
<accession>A0A8S0XJS2</accession>
<dbReference type="OrthoDB" id="10054765at2759"/>
<evidence type="ECO:0008006" key="3">
    <source>
        <dbReference type="Google" id="ProtNLM"/>
    </source>
</evidence>
<name>A0A8S0XJS2_CYCAE</name>
<dbReference type="InterPro" id="IPR009003">
    <property type="entry name" value="Peptidase_S1_PA"/>
</dbReference>
<dbReference type="EMBL" id="CACVBS010000046">
    <property type="protein sequence ID" value="CAA7264693.1"/>
    <property type="molecule type" value="Genomic_DNA"/>
</dbReference>
<dbReference type="Proteomes" id="UP000467700">
    <property type="component" value="Unassembled WGS sequence"/>
</dbReference>
<organism evidence="1 2">
    <name type="scientific">Cyclocybe aegerita</name>
    <name type="common">Black poplar mushroom</name>
    <name type="synonym">Agrocybe aegerita</name>
    <dbReference type="NCBI Taxonomy" id="1973307"/>
    <lineage>
        <taxon>Eukaryota</taxon>
        <taxon>Fungi</taxon>
        <taxon>Dikarya</taxon>
        <taxon>Basidiomycota</taxon>
        <taxon>Agaricomycotina</taxon>
        <taxon>Agaricomycetes</taxon>
        <taxon>Agaricomycetidae</taxon>
        <taxon>Agaricales</taxon>
        <taxon>Agaricineae</taxon>
        <taxon>Bolbitiaceae</taxon>
        <taxon>Cyclocybe</taxon>
    </lineage>
</organism>
<reference evidence="1 2" key="1">
    <citation type="submission" date="2020-01" db="EMBL/GenBank/DDBJ databases">
        <authorList>
            <person name="Gupta K D."/>
        </authorList>
    </citation>
    <scope>NUCLEOTIDE SEQUENCE [LARGE SCALE GENOMIC DNA]</scope>
</reference>
<dbReference type="AlphaFoldDB" id="A0A8S0XJS2"/>
<comment type="caution">
    <text evidence="1">The sequence shown here is derived from an EMBL/GenBank/DDBJ whole genome shotgun (WGS) entry which is preliminary data.</text>
</comment>
<protein>
    <recommendedName>
        <fullName evidence="3">Serine protease</fullName>
    </recommendedName>
</protein>